<evidence type="ECO:0000313" key="2">
    <source>
        <dbReference type="EMBL" id="WVZ94844.1"/>
    </source>
</evidence>
<protein>
    <submittedName>
        <fullName evidence="2">Uncharacterized protein</fullName>
    </submittedName>
</protein>
<dbReference type="Proteomes" id="UP001341281">
    <property type="component" value="Chromosome 09"/>
</dbReference>
<feature type="compositionally biased region" description="Polar residues" evidence="1">
    <location>
        <begin position="192"/>
        <end position="201"/>
    </location>
</feature>
<gene>
    <name evidence="2" type="ORF">U9M48_040681</name>
</gene>
<feature type="compositionally biased region" description="Polar residues" evidence="1">
    <location>
        <begin position="106"/>
        <end position="115"/>
    </location>
</feature>
<feature type="region of interest" description="Disordered" evidence="1">
    <location>
        <begin position="149"/>
        <end position="222"/>
    </location>
</feature>
<feature type="compositionally biased region" description="Polar residues" evidence="1">
    <location>
        <begin position="173"/>
        <end position="182"/>
    </location>
</feature>
<proteinExistence type="predicted"/>
<evidence type="ECO:0000256" key="1">
    <source>
        <dbReference type="SAM" id="MobiDB-lite"/>
    </source>
</evidence>
<reference evidence="2 3" key="1">
    <citation type="submission" date="2024-02" db="EMBL/GenBank/DDBJ databases">
        <title>High-quality chromosome-scale genome assembly of Pensacola bahiagrass (Paspalum notatum Flugge var. saurae).</title>
        <authorList>
            <person name="Vega J.M."/>
            <person name="Podio M."/>
            <person name="Orjuela J."/>
            <person name="Siena L.A."/>
            <person name="Pessino S.C."/>
            <person name="Combes M.C."/>
            <person name="Mariac C."/>
            <person name="Albertini E."/>
            <person name="Pupilli F."/>
            <person name="Ortiz J.P.A."/>
            <person name="Leblanc O."/>
        </authorList>
    </citation>
    <scope>NUCLEOTIDE SEQUENCE [LARGE SCALE GENOMIC DNA]</scope>
    <source>
        <strain evidence="2">R1</strain>
        <tissue evidence="2">Leaf</tissue>
    </source>
</reference>
<accession>A0AAQ3UM89</accession>
<evidence type="ECO:0000313" key="3">
    <source>
        <dbReference type="Proteomes" id="UP001341281"/>
    </source>
</evidence>
<dbReference type="EMBL" id="CP144753">
    <property type="protein sequence ID" value="WVZ94844.1"/>
    <property type="molecule type" value="Genomic_DNA"/>
</dbReference>
<sequence>MADGGDRAGLFLETSLGTLFVVSVPSRGTTVADLKSRLSAEHSLCFPGTAPIAVTSLQVERDGFWYVLSDSMDVQSAFGGVDRTWRLRVEADAECGSGDPEPSASHPISQNSMQDLSPPAAPKGDLASHTPLEYLEMIPGFGVAAGDSGMALSHQDKSQECLAHASGQHEEGSNNVHQQSSDRVVAAADNDTPPQSCQDQPHQGLGHSAVQRKDENTMSEQN</sequence>
<dbReference type="AlphaFoldDB" id="A0AAQ3UM89"/>
<keyword evidence="3" id="KW-1185">Reference proteome</keyword>
<feature type="region of interest" description="Disordered" evidence="1">
    <location>
        <begin position="93"/>
        <end position="127"/>
    </location>
</feature>
<organism evidence="2 3">
    <name type="scientific">Paspalum notatum var. saurae</name>
    <dbReference type="NCBI Taxonomy" id="547442"/>
    <lineage>
        <taxon>Eukaryota</taxon>
        <taxon>Viridiplantae</taxon>
        <taxon>Streptophyta</taxon>
        <taxon>Embryophyta</taxon>
        <taxon>Tracheophyta</taxon>
        <taxon>Spermatophyta</taxon>
        <taxon>Magnoliopsida</taxon>
        <taxon>Liliopsida</taxon>
        <taxon>Poales</taxon>
        <taxon>Poaceae</taxon>
        <taxon>PACMAD clade</taxon>
        <taxon>Panicoideae</taxon>
        <taxon>Andropogonodae</taxon>
        <taxon>Paspaleae</taxon>
        <taxon>Paspalinae</taxon>
        <taxon>Paspalum</taxon>
    </lineage>
</organism>
<name>A0AAQ3UM89_PASNO</name>